<sequence>MEDSILQYSAFSILSIAVVVLAIIKYLLKFNSNKNLPPSPPSIPIIGHLHLLKLPVHRTLQTLSQKYGPVLSLRFGSRSVVVVTSLEAAEECFIKNDIIFANRPNFAVSHCLSYNETTLGAAPYGDHWRKLRRVSTLEILCSSRLNANYEIRRDEVRRAMKKIYEVSRDGFGKVEFKPLVKELTMNVTMRMVAGKRYFGEEAAKSSEARTFQAIVHELFEFTLSSYPADFLPILKYIDIQGFMKRAKKLITRVDAFWQGLIDEHRRGEISNEEMKNCMVAHFLKLQETQPDYYTDDIIKGLILTMILGGSDTTAVTIEWAMSNLLNHPSVLKKARAEIESQLGGDKLIEETDLSKLNYLRYIILETLRLYPAGPLLLPHKSSADCRISGYDIPRDTMLLVNAWAIHRDPVLWEDPTSFKPERFENNNGEGDGNNKLMIAFGLGRRACPGTGMANRVMGLMLGTLIQCFDWKSIDGKEVDMNEGKGVSMPKAQPLEALCKAREIATKLL</sequence>
<dbReference type="InterPro" id="IPR050651">
    <property type="entry name" value="Plant_Cytochrome_P450_Monoox"/>
</dbReference>
<dbReference type="eggNOG" id="KOG0156">
    <property type="taxonomic scope" value="Eukaryota"/>
</dbReference>
<evidence type="ECO:0000313" key="14">
    <source>
        <dbReference type="EMBL" id="AIT72031.1"/>
    </source>
</evidence>
<feature type="transmembrane region" description="Helical" evidence="13">
    <location>
        <begin position="6"/>
        <end position="28"/>
    </location>
</feature>
<comment type="cofactor">
    <cofactor evidence="11">
        <name>heme</name>
        <dbReference type="ChEBI" id="CHEBI:30413"/>
    </cofactor>
</comment>
<comment type="similarity">
    <text evidence="2 12">Belongs to the cytochrome P450 family.</text>
</comment>
<reference evidence="15" key="2">
    <citation type="journal article" date="2009" name="PLoS ONE">
        <title>An integrated genetic and cytogenetic map of the cucumber genome.</title>
        <authorList>
            <person name="Ren Y."/>
            <person name="Zhang Z."/>
            <person name="Liu J."/>
            <person name="Staub J.E."/>
            <person name="Han Y."/>
            <person name="Cheng Z."/>
            <person name="Li X."/>
            <person name="Lu J."/>
            <person name="Miao H."/>
            <person name="Kang H."/>
            <person name="Xie B."/>
            <person name="Gu X."/>
            <person name="Wang X."/>
            <person name="Du Y."/>
            <person name="Jin W."/>
            <person name="Huang S."/>
        </authorList>
    </citation>
    <scope>NUCLEOTIDE SEQUENCE [LARGE SCALE GENOMIC DNA]</scope>
</reference>
<dbReference type="SMR" id="A0A097IYP1"/>
<keyword evidence="6 13" id="KW-1133">Transmembrane helix</keyword>
<keyword evidence="10 13" id="KW-0472">Membrane</keyword>
<dbReference type="PRINTS" id="PR00463">
    <property type="entry name" value="EP450I"/>
</dbReference>
<keyword evidence="7 12" id="KW-0560">Oxidoreductase</keyword>
<evidence type="ECO:0000313" key="15">
    <source>
        <dbReference type="EMBL" id="KGN46388.1"/>
    </source>
</evidence>
<evidence type="ECO:0000256" key="9">
    <source>
        <dbReference type="ARBA" id="ARBA00023033"/>
    </source>
</evidence>
<accession>A0A097IYP1</accession>
<evidence type="ECO:0000256" key="10">
    <source>
        <dbReference type="ARBA" id="ARBA00023136"/>
    </source>
</evidence>
<reference evidence="15 16" key="1">
    <citation type="journal article" date="2009" name="Nat. Genet.">
        <title>The genome of the cucumber, Cucumis sativus L.</title>
        <authorList>
            <person name="Huang S."/>
            <person name="Li R."/>
            <person name="Zhang Z."/>
            <person name="Li L."/>
            <person name="Gu X."/>
            <person name="Fan W."/>
            <person name="Lucas W.J."/>
            <person name="Wang X."/>
            <person name="Xie B."/>
            <person name="Ni P."/>
            <person name="Ren Y."/>
            <person name="Zhu H."/>
            <person name="Li J."/>
            <person name="Lin K."/>
            <person name="Jin W."/>
            <person name="Fei Z."/>
            <person name="Li G."/>
            <person name="Staub J."/>
            <person name="Kilian A."/>
            <person name="van der Vossen E.A."/>
            <person name="Wu Y."/>
            <person name="Guo J."/>
            <person name="He J."/>
            <person name="Jia Z."/>
            <person name="Ren Y."/>
            <person name="Tian G."/>
            <person name="Lu Y."/>
            <person name="Ruan J."/>
            <person name="Qian W."/>
            <person name="Wang M."/>
            <person name="Huang Q."/>
            <person name="Li B."/>
            <person name="Xuan Z."/>
            <person name="Cao J."/>
            <person name="Asan"/>
            <person name="Wu Z."/>
            <person name="Zhang J."/>
            <person name="Cai Q."/>
            <person name="Bai Y."/>
            <person name="Zhao B."/>
            <person name="Han Y."/>
            <person name="Li Y."/>
            <person name="Li X."/>
            <person name="Wang S."/>
            <person name="Shi Q."/>
            <person name="Liu S."/>
            <person name="Cho W.K."/>
            <person name="Kim J.Y."/>
            <person name="Xu Y."/>
            <person name="Heller-Uszynska K."/>
            <person name="Miao H."/>
            <person name="Cheng Z."/>
            <person name="Zhang S."/>
            <person name="Wu J."/>
            <person name="Yang Y."/>
            <person name="Kang H."/>
            <person name="Li M."/>
            <person name="Liang H."/>
            <person name="Ren X."/>
            <person name="Shi Z."/>
            <person name="Wen M."/>
            <person name="Jian M."/>
            <person name="Yang H."/>
            <person name="Zhang G."/>
            <person name="Yang Z."/>
            <person name="Chen R."/>
            <person name="Liu S."/>
            <person name="Li J."/>
            <person name="Ma L."/>
            <person name="Liu H."/>
            <person name="Zhou Y."/>
            <person name="Zhao J."/>
            <person name="Fang X."/>
            <person name="Li G."/>
            <person name="Fang L."/>
            <person name="Li Y."/>
            <person name="Liu D."/>
            <person name="Zheng H."/>
            <person name="Zhang Y."/>
            <person name="Qin N."/>
            <person name="Li Z."/>
            <person name="Yang G."/>
            <person name="Yang S."/>
            <person name="Bolund L."/>
            <person name="Kristiansen K."/>
            <person name="Zheng H."/>
            <person name="Li S."/>
            <person name="Zhang X."/>
            <person name="Yang H."/>
            <person name="Wang J."/>
            <person name="Sun R."/>
            <person name="Zhang B."/>
            <person name="Jiang S."/>
            <person name="Wang J."/>
            <person name="Du Y."/>
            <person name="Li S."/>
        </authorList>
    </citation>
    <scope>NUCLEOTIDE SEQUENCE [LARGE SCALE GENOMIC DNA]</scope>
    <source>
        <strain evidence="16">cv. 9930</strain>
    </source>
</reference>
<dbReference type="GO" id="GO:0016709">
    <property type="term" value="F:oxidoreductase activity, acting on paired donors, with incorporation or reduction of molecular oxygen, NAD(P)H as one donor, and incorporation of one atom of oxygen"/>
    <property type="evidence" value="ECO:0000318"/>
    <property type="project" value="GO_Central"/>
</dbReference>
<evidence type="ECO:0000256" key="12">
    <source>
        <dbReference type="RuleBase" id="RU000461"/>
    </source>
</evidence>
<evidence type="ECO:0000256" key="11">
    <source>
        <dbReference type="PIRSR" id="PIRSR602401-1"/>
    </source>
</evidence>
<evidence type="ECO:0000256" key="6">
    <source>
        <dbReference type="ARBA" id="ARBA00022989"/>
    </source>
</evidence>
<keyword evidence="16" id="KW-1185">Reference proteome</keyword>
<dbReference type="PROSITE" id="PS00086">
    <property type="entry name" value="CYTOCHROME_P450"/>
    <property type="match status" value="1"/>
</dbReference>
<keyword evidence="5 11" id="KW-0479">Metal-binding</keyword>
<evidence type="ECO:0000256" key="2">
    <source>
        <dbReference type="ARBA" id="ARBA00010617"/>
    </source>
</evidence>
<protein>
    <submittedName>
        <fullName evidence="14">Cytochrome P450</fullName>
    </submittedName>
</protein>
<dbReference type="InterPro" id="IPR001128">
    <property type="entry name" value="Cyt_P450"/>
</dbReference>
<dbReference type="BioCyc" id="MetaCyc:MONOMER-124320"/>
<dbReference type="Gramene" id="KGN46388">
    <property type="protein sequence ID" value="KGN46388"/>
    <property type="gene ID" value="Csa_6G088160"/>
</dbReference>
<gene>
    <name evidence="14" type="ORF">Csa6G088160</name>
    <name evidence="15" type="ORF">Csa_6G088160</name>
</gene>
<dbReference type="Gene3D" id="1.10.630.10">
    <property type="entry name" value="Cytochrome P450"/>
    <property type="match status" value="1"/>
</dbReference>
<organism evidence="14">
    <name type="scientific">Cucumis sativus</name>
    <name type="common">Cucumber</name>
    <dbReference type="NCBI Taxonomy" id="3659"/>
    <lineage>
        <taxon>Eukaryota</taxon>
        <taxon>Viridiplantae</taxon>
        <taxon>Streptophyta</taxon>
        <taxon>Embryophyta</taxon>
        <taxon>Tracheophyta</taxon>
        <taxon>Spermatophyta</taxon>
        <taxon>Magnoliopsida</taxon>
        <taxon>eudicotyledons</taxon>
        <taxon>Gunneridae</taxon>
        <taxon>Pentapetalae</taxon>
        <taxon>rosids</taxon>
        <taxon>fabids</taxon>
        <taxon>Cucurbitales</taxon>
        <taxon>Cucurbitaceae</taxon>
        <taxon>Benincaseae</taxon>
        <taxon>Cucumis</taxon>
    </lineage>
</organism>
<dbReference type="OMA" id="ACEWNIN"/>
<comment type="subcellular location">
    <subcellularLocation>
        <location evidence="1">Membrane</location>
        <topology evidence="1">Single-pass membrane protein</topology>
    </subcellularLocation>
</comment>
<evidence type="ECO:0000256" key="1">
    <source>
        <dbReference type="ARBA" id="ARBA00004167"/>
    </source>
</evidence>
<reference evidence="14" key="5">
    <citation type="journal article" date="2014" name="Science">
        <title>Biosynthesis, regulation, domestication of bitterness in cucumber.</title>
        <authorList>
            <person name="Shang Y."/>
            <person name="Ma Y."/>
            <person name="Zhou Y."/>
            <person name="Zhang H."/>
            <person name="Duan L."/>
            <person name="Cheng H."/>
            <person name="Zeng J."/>
            <person name="Zhou Q."/>
            <person name="Wang S."/>
            <person name="Gu W."/>
            <person name="Liu M."/>
            <person name="Ren J."/>
            <person name="Gu X."/>
            <person name="Zhang S."/>
            <person name="Wang Y."/>
            <person name="Yasukawa K."/>
            <person name="Bouwmeester H."/>
            <person name="Qi X."/>
            <person name="Zhang X."/>
            <person name="Lucas W."/>
            <person name="Huang S."/>
        </authorList>
    </citation>
    <scope>NUCLEOTIDE SEQUENCE</scope>
</reference>
<proteinExistence type="evidence at transcript level"/>
<dbReference type="SUPFAM" id="SSF48264">
    <property type="entry name" value="Cytochrome P450"/>
    <property type="match status" value="1"/>
</dbReference>
<keyword evidence="8 11" id="KW-0408">Iron</keyword>
<keyword evidence="4 13" id="KW-0812">Transmembrane</keyword>
<evidence type="ECO:0000256" key="4">
    <source>
        <dbReference type="ARBA" id="ARBA00022692"/>
    </source>
</evidence>
<evidence type="ECO:0000256" key="5">
    <source>
        <dbReference type="ARBA" id="ARBA00022723"/>
    </source>
</evidence>
<feature type="binding site" description="axial binding residue" evidence="11">
    <location>
        <position position="447"/>
    </location>
    <ligand>
        <name>heme</name>
        <dbReference type="ChEBI" id="CHEBI:30413"/>
    </ligand>
    <ligandPart>
        <name>Fe</name>
        <dbReference type="ChEBI" id="CHEBI:18248"/>
    </ligandPart>
</feature>
<keyword evidence="3 11" id="KW-0349">Heme</keyword>
<dbReference type="PRINTS" id="PR00385">
    <property type="entry name" value="P450"/>
</dbReference>
<evidence type="ECO:0000256" key="7">
    <source>
        <dbReference type="ARBA" id="ARBA00023002"/>
    </source>
</evidence>
<evidence type="ECO:0000256" key="13">
    <source>
        <dbReference type="SAM" id="Phobius"/>
    </source>
</evidence>
<dbReference type="GO" id="GO:0005506">
    <property type="term" value="F:iron ion binding"/>
    <property type="evidence" value="ECO:0007669"/>
    <property type="project" value="InterPro"/>
</dbReference>
<dbReference type="GO" id="GO:0016020">
    <property type="term" value="C:membrane"/>
    <property type="evidence" value="ECO:0000318"/>
    <property type="project" value="GO_Central"/>
</dbReference>
<dbReference type="Pfam" id="PF00067">
    <property type="entry name" value="p450"/>
    <property type="match status" value="1"/>
</dbReference>
<reference evidence="15" key="6">
    <citation type="submission" date="2014-10" db="EMBL/GenBank/DDBJ databases">
        <authorList>
            <person name="Huang S."/>
            <person name="Zhang Z."/>
            <person name="Lin K."/>
            <person name="Zhou Q."/>
        </authorList>
    </citation>
    <scope>NUCLEOTIDE SEQUENCE</scope>
</reference>
<dbReference type="PANTHER" id="PTHR47947">
    <property type="entry name" value="CYTOCHROME P450 82C3-RELATED"/>
    <property type="match status" value="1"/>
</dbReference>
<dbReference type="InterPro" id="IPR017972">
    <property type="entry name" value="Cyt_P450_CS"/>
</dbReference>
<evidence type="ECO:0000256" key="8">
    <source>
        <dbReference type="ARBA" id="ARBA00023004"/>
    </source>
</evidence>
<dbReference type="InterPro" id="IPR002401">
    <property type="entry name" value="Cyt_P450_E_grp-I"/>
</dbReference>
<dbReference type="KEGG" id="csv:101208069"/>
<dbReference type="EMBL" id="KM655856">
    <property type="protein sequence ID" value="AIT72031.1"/>
    <property type="molecule type" value="mRNA"/>
</dbReference>
<dbReference type="InterPro" id="IPR036396">
    <property type="entry name" value="Cyt_P450_sf"/>
</dbReference>
<dbReference type="Proteomes" id="UP000029981">
    <property type="component" value="Chromosome 6"/>
</dbReference>
<dbReference type="PANTHER" id="PTHR47947:SF62">
    <property type="entry name" value="CYTOCHROME P450, FAMILY 81, SUBFAMILY D, POLYPEPTIDE 5"/>
    <property type="match status" value="1"/>
</dbReference>
<evidence type="ECO:0000313" key="16">
    <source>
        <dbReference type="Proteomes" id="UP000029981"/>
    </source>
</evidence>
<reference evidence="15" key="4">
    <citation type="journal article" date="2011" name="BMC Genomics">
        <title>RNA-Seq improves annotation of protein-coding genes in the cucumber genome.</title>
        <authorList>
            <person name="Li Z."/>
            <person name="Zhang Z."/>
            <person name="Yan P."/>
            <person name="Huang S."/>
            <person name="Fei Z."/>
            <person name="Lin K."/>
        </authorList>
    </citation>
    <scope>NUCLEOTIDE SEQUENCE [LARGE SCALE GENOMIC DNA]</scope>
</reference>
<keyword evidence="9 12" id="KW-0503">Monooxygenase</keyword>
<dbReference type="STRING" id="3659.A0A097IYP1"/>
<name>A0A097IYP1_CUCSA</name>
<dbReference type="EMBL" id="CM002927">
    <property type="protein sequence ID" value="KGN46388.1"/>
    <property type="molecule type" value="Genomic_DNA"/>
</dbReference>
<dbReference type="FunFam" id="1.10.630.10:FF:000023">
    <property type="entry name" value="Cytochrome P450 family protein"/>
    <property type="match status" value="1"/>
</dbReference>
<dbReference type="CDD" id="cd20653">
    <property type="entry name" value="CYP81"/>
    <property type="match status" value="1"/>
</dbReference>
<dbReference type="AlphaFoldDB" id="A0A097IYP1"/>
<evidence type="ECO:0000256" key="3">
    <source>
        <dbReference type="ARBA" id="ARBA00022617"/>
    </source>
</evidence>
<reference evidence="15" key="3">
    <citation type="journal article" date="2010" name="BMC Genomics">
        <title>Transcriptome sequencing and comparative analysis of cucumber flowers with different sex types.</title>
        <authorList>
            <person name="Guo S."/>
            <person name="Zheng Y."/>
            <person name="Joung J.G."/>
            <person name="Liu S."/>
            <person name="Zhang Z."/>
            <person name="Crasta O.R."/>
            <person name="Sobral B.W."/>
            <person name="Xu Y."/>
            <person name="Huang S."/>
            <person name="Fei Z."/>
        </authorList>
    </citation>
    <scope>NUCLEOTIDE SEQUENCE [LARGE SCALE GENOMIC DNA]</scope>
</reference>
<dbReference type="GO" id="GO:0020037">
    <property type="term" value="F:heme binding"/>
    <property type="evidence" value="ECO:0007669"/>
    <property type="project" value="InterPro"/>
</dbReference>
<dbReference type="OrthoDB" id="1055148at2759"/>